<gene>
    <name evidence="2" type="ORF">WAX78_04645</name>
</gene>
<feature type="transmembrane region" description="Helical" evidence="1">
    <location>
        <begin position="12"/>
        <end position="33"/>
    </location>
</feature>
<dbReference type="InterPro" id="IPR025448">
    <property type="entry name" value="YmzC-like"/>
</dbReference>
<proteinExistence type="predicted"/>
<keyword evidence="3" id="KW-1185">Reference proteome</keyword>
<dbReference type="EMBL" id="JBAWSV010000001">
    <property type="protein sequence ID" value="MEI4828739.1"/>
    <property type="molecule type" value="Genomic_DNA"/>
</dbReference>
<evidence type="ECO:0000256" key="1">
    <source>
        <dbReference type="SAM" id="Phobius"/>
    </source>
</evidence>
<reference evidence="2 3" key="1">
    <citation type="submission" date="2024-01" db="EMBL/GenBank/DDBJ databases">
        <title>Seven novel Bacillus-like species.</title>
        <authorList>
            <person name="Liu G."/>
        </authorList>
    </citation>
    <scope>NUCLEOTIDE SEQUENCE [LARGE SCALE GENOMIC DNA]</scope>
    <source>
        <strain evidence="2 3">FJAT-53711</strain>
    </source>
</reference>
<dbReference type="Proteomes" id="UP001367922">
    <property type="component" value="Unassembled WGS sequence"/>
</dbReference>
<sequence length="112" mass="12877">MEEHPIAKELRMIRVCLVILIIVTLFSGGVKVIKTSSNHQNVRPTNNEVYDKNNMTQIGENTFVVRNTDPNSGGYNTVKIFTYNPKTNKITQVKEFNFENSFKYGYLLNQSE</sequence>
<dbReference type="Pfam" id="PF14157">
    <property type="entry name" value="YmzC"/>
    <property type="match status" value="1"/>
</dbReference>
<accession>A0ABU8FS09</accession>
<keyword evidence="1" id="KW-0812">Transmembrane</keyword>
<evidence type="ECO:0000313" key="3">
    <source>
        <dbReference type="Proteomes" id="UP001367922"/>
    </source>
</evidence>
<name>A0ABU8FS09_9BACI</name>
<comment type="caution">
    <text evidence="2">The sequence shown here is derived from an EMBL/GenBank/DDBJ whole genome shotgun (WGS) entry which is preliminary data.</text>
</comment>
<organism evidence="2 3">
    <name type="scientific">Bacillus yunxiaonensis</name>
    <dbReference type="NCBI Taxonomy" id="3127665"/>
    <lineage>
        <taxon>Bacteria</taxon>
        <taxon>Bacillati</taxon>
        <taxon>Bacillota</taxon>
        <taxon>Bacilli</taxon>
        <taxon>Bacillales</taxon>
        <taxon>Bacillaceae</taxon>
        <taxon>Bacillus</taxon>
    </lineage>
</organism>
<keyword evidence="1" id="KW-0472">Membrane</keyword>
<evidence type="ECO:0000313" key="2">
    <source>
        <dbReference type="EMBL" id="MEI4828739.1"/>
    </source>
</evidence>
<keyword evidence="1" id="KW-1133">Transmembrane helix</keyword>
<protein>
    <submittedName>
        <fullName evidence="2">YmzC family protein</fullName>
    </submittedName>
</protein>